<evidence type="ECO:0000313" key="11">
    <source>
        <dbReference type="EMBL" id="MBL4937203.1"/>
    </source>
</evidence>
<dbReference type="PROSITE" id="PS00874">
    <property type="entry name" value="T2SP_F"/>
    <property type="match status" value="1"/>
</dbReference>
<dbReference type="InterPro" id="IPR001992">
    <property type="entry name" value="T2SS_GspF/T4SS_PilC_CS"/>
</dbReference>
<evidence type="ECO:0000256" key="2">
    <source>
        <dbReference type="ARBA" id="ARBA00005745"/>
    </source>
</evidence>
<feature type="domain" description="Type II secretion system protein GspF" evidence="10">
    <location>
        <begin position="270"/>
        <end position="392"/>
    </location>
</feature>
<keyword evidence="6 9" id="KW-1133">Transmembrane helix</keyword>
<feature type="transmembrane region" description="Helical" evidence="9">
    <location>
        <begin position="167"/>
        <end position="188"/>
    </location>
</feature>
<reference evidence="11 12" key="1">
    <citation type="submission" date="2021-01" db="EMBL/GenBank/DDBJ databases">
        <title>Genome public.</title>
        <authorList>
            <person name="Liu C."/>
            <person name="Sun Q."/>
        </authorList>
    </citation>
    <scope>NUCLEOTIDE SEQUENCE [LARGE SCALE GENOMIC DNA]</scope>
    <source>
        <strain evidence="11 12">YIM B02515</strain>
    </source>
</reference>
<name>A0ABS1TCW8_9CLOT</name>
<gene>
    <name evidence="11" type="ORF">JK636_15860</name>
</gene>
<protein>
    <submittedName>
        <fullName evidence="11">Type II secretion system F family protein</fullName>
    </submittedName>
</protein>
<feature type="transmembrane region" description="Helical" evidence="9">
    <location>
        <begin position="221"/>
        <end position="239"/>
    </location>
</feature>
<feature type="domain" description="Type II secretion system protein GspF" evidence="10">
    <location>
        <begin position="67"/>
        <end position="189"/>
    </location>
</feature>
<comment type="similarity">
    <text evidence="2 8">Belongs to the GSP F family.</text>
</comment>
<comment type="caution">
    <text evidence="11">The sequence shown here is derived from an EMBL/GenBank/DDBJ whole genome shotgun (WGS) entry which is preliminary data.</text>
</comment>
<evidence type="ECO:0000256" key="3">
    <source>
        <dbReference type="ARBA" id="ARBA00022448"/>
    </source>
</evidence>
<dbReference type="PANTHER" id="PTHR30012:SF0">
    <property type="entry name" value="TYPE II SECRETION SYSTEM PROTEIN F-RELATED"/>
    <property type="match status" value="1"/>
</dbReference>
<dbReference type="EMBL" id="JAESWC010000012">
    <property type="protein sequence ID" value="MBL4937203.1"/>
    <property type="molecule type" value="Genomic_DNA"/>
</dbReference>
<evidence type="ECO:0000256" key="9">
    <source>
        <dbReference type="SAM" id="Phobius"/>
    </source>
</evidence>
<keyword evidence="7 9" id="KW-0472">Membrane</keyword>
<evidence type="ECO:0000256" key="6">
    <source>
        <dbReference type="ARBA" id="ARBA00022989"/>
    </source>
</evidence>
<accession>A0ABS1TCW8</accession>
<dbReference type="InterPro" id="IPR042094">
    <property type="entry name" value="T2SS_GspF_sf"/>
</dbReference>
<dbReference type="RefSeq" id="WP_202749954.1">
    <property type="nucleotide sequence ID" value="NZ_JAESWC010000012.1"/>
</dbReference>
<evidence type="ECO:0000256" key="8">
    <source>
        <dbReference type="RuleBase" id="RU003923"/>
    </source>
</evidence>
<dbReference type="Proteomes" id="UP000632377">
    <property type="component" value="Unassembled WGS sequence"/>
</dbReference>
<keyword evidence="5 8" id="KW-0812">Transmembrane</keyword>
<feature type="transmembrane region" description="Helical" evidence="9">
    <location>
        <begin position="373"/>
        <end position="397"/>
    </location>
</feature>
<dbReference type="Pfam" id="PF00482">
    <property type="entry name" value="T2SSF"/>
    <property type="match status" value="2"/>
</dbReference>
<dbReference type="InterPro" id="IPR003004">
    <property type="entry name" value="GspF/PilC"/>
</dbReference>
<dbReference type="Gene3D" id="1.20.81.30">
    <property type="entry name" value="Type II secretion system (T2SS), domain F"/>
    <property type="match status" value="2"/>
</dbReference>
<dbReference type="PANTHER" id="PTHR30012">
    <property type="entry name" value="GENERAL SECRETION PATHWAY PROTEIN"/>
    <property type="match status" value="1"/>
</dbReference>
<proteinExistence type="inferred from homology"/>
<evidence type="ECO:0000256" key="5">
    <source>
        <dbReference type="ARBA" id="ARBA00022692"/>
    </source>
</evidence>
<evidence type="ECO:0000256" key="1">
    <source>
        <dbReference type="ARBA" id="ARBA00004651"/>
    </source>
</evidence>
<dbReference type="InterPro" id="IPR018076">
    <property type="entry name" value="T2SS_GspF_dom"/>
</dbReference>
<evidence type="ECO:0000256" key="4">
    <source>
        <dbReference type="ARBA" id="ARBA00022475"/>
    </source>
</evidence>
<keyword evidence="4" id="KW-1003">Cell membrane</keyword>
<keyword evidence="12" id="KW-1185">Reference proteome</keyword>
<organism evidence="11 12">
    <name type="scientific">Clostridium rhizosphaerae</name>
    <dbReference type="NCBI Taxonomy" id="2803861"/>
    <lineage>
        <taxon>Bacteria</taxon>
        <taxon>Bacillati</taxon>
        <taxon>Bacillota</taxon>
        <taxon>Clostridia</taxon>
        <taxon>Eubacteriales</taxon>
        <taxon>Clostridiaceae</taxon>
        <taxon>Clostridium</taxon>
    </lineage>
</organism>
<evidence type="ECO:0000259" key="10">
    <source>
        <dbReference type="Pfam" id="PF00482"/>
    </source>
</evidence>
<evidence type="ECO:0000313" key="12">
    <source>
        <dbReference type="Proteomes" id="UP000632377"/>
    </source>
</evidence>
<evidence type="ECO:0000256" key="7">
    <source>
        <dbReference type="ARBA" id="ARBA00023136"/>
    </source>
</evidence>
<comment type="subcellular location">
    <subcellularLocation>
        <location evidence="1 8">Cell membrane</location>
        <topology evidence="1 8">Multi-pass membrane protein</topology>
    </subcellularLocation>
</comment>
<sequence>MPLYEYEAKTMQGTVVKGKLEAVDENTVITNLRSKNYYPMYIRPYKEAFNIELSNYKKVSVKDIAIFCRQFAFTTSSGISILRAIKIVKEQSENLKLKKILDEVFNDLQKGKDFSEALRRHKEMPDMLVNMVEVGEVSGTLDRIMERMADYYDKEYKFSKKVSQAMTYPMVVSVFAIIVVIVLVVKVLPTFTGMLSSLGVGELPLPTRIVMGISNAIRNQGLVILAALAFLVLLIRIALRNDEVIQFVDRLKLNIFIFGKLNKRIVTARFARTFGTLIASGVSLIQSIEICANVVGNRIIADALRSSRDEIKKGTSLGETLEVRNIFPMMLTQMIKIGEESGTLDSILEKTAEFYDNEVDTATAQLATLIEPLIIIVLAVVVGFIVLSIILPIFSMYSAMGS</sequence>
<dbReference type="PRINTS" id="PR00812">
    <property type="entry name" value="BCTERIALGSPF"/>
</dbReference>
<keyword evidence="3 8" id="KW-0813">Transport</keyword>